<keyword evidence="2" id="KW-1185">Reference proteome</keyword>
<dbReference type="EMBL" id="BGPR01094338">
    <property type="protein sequence ID" value="GBM34362.1"/>
    <property type="molecule type" value="Genomic_DNA"/>
</dbReference>
<protein>
    <submittedName>
        <fullName evidence="1">Uncharacterized protein</fullName>
    </submittedName>
</protein>
<organism evidence="1 2">
    <name type="scientific">Araneus ventricosus</name>
    <name type="common">Orbweaver spider</name>
    <name type="synonym">Epeira ventricosa</name>
    <dbReference type="NCBI Taxonomy" id="182803"/>
    <lineage>
        <taxon>Eukaryota</taxon>
        <taxon>Metazoa</taxon>
        <taxon>Ecdysozoa</taxon>
        <taxon>Arthropoda</taxon>
        <taxon>Chelicerata</taxon>
        <taxon>Arachnida</taxon>
        <taxon>Araneae</taxon>
        <taxon>Araneomorphae</taxon>
        <taxon>Entelegynae</taxon>
        <taxon>Araneoidea</taxon>
        <taxon>Araneidae</taxon>
        <taxon>Araneus</taxon>
    </lineage>
</organism>
<proteinExistence type="predicted"/>
<accession>A0A4Y2EYL2</accession>
<name>A0A4Y2EYL2_ARAVE</name>
<comment type="caution">
    <text evidence="1">The sequence shown here is derived from an EMBL/GenBank/DDBJ whole genome shotgun (WGS) entry which is preliminary data.</text>
</comment>
<dbReference type="Proteomes" id="UP000499080">
    <property type="component" value="Unassembled WGS sequence"/>
</dbReference>
<reference evidence="1 2" key="1">
    <citation type="journal article" date="2019" name="Sci. Rep.">
        <title>Orb-weaving spider Araneus ventricosus genome elucidates the spidroin gene catalogue.</title>
        <authorList>
            <person name="Kono N."/>
            <person name="Nakamura H."/>
            <person name="Ohtoshi R."/>
            <person name="Moran D.A.P."/>
            <person name="Shinohara A."/>
            <person name="Yoshida Y."/>
            <person name="Fujiwara M."/>
            <person name="Mori M."/>
            <person name="Tomita M."/>
            <person name="Arakawa K."/>
        </authorList>
    </citation>
    <scope>NUCLEOTIDE SEQUENCE [LARGE SCALE GENOMIC DNA]</scope>
</reference>
<evidence type="ECO:0000313" key="1">
    <source>
        <dbReference type="EMBL" id="GBM34362.1"/>
    </source>
</evidence>
<sequence length="101" mass="11602">MDLISIVNIAELIHFSVSRCRDVSKCSVWNAVRNQSSSRDGYRWKDVVGTDAPVLSYPSPPWFGHGPRLKMLRLGFGSRFEPLSPRLFSQFYFVRDPLPSR</sequence>
<evidence type="ECO:0000313" key="2">
    <source>
        <dbReference type="Proteomes" id="UP000499080"/>
    </source>
</evidence>
<dbReference type="AlphaFoldDB" id="A0A4Y2EYL2"/>
<gene>
    <name evidence="1" type="ORF">AVEN_239446_1</name>
</gene>